<dbReference type="InterPro" id="IPR027417">
    <property type="entry name" value="P-loop_NTPase"/>
</dbReference>
<dbReference type="PROSITE" id="PS51192">
    <property type="entry name" value="HELICASE_ATP_BIND_1"/>
    <property type="match status" value="1"/>
</dbReference>
<evidence type="ECO:0000259" key="2">
    <source>
        <dbReference type="PROSITE" id="PS51194"/>
    </source>
</evidence>
<dbReference type="InterPro" id="IPR014001">
    <property type="entry name" value="Helicase_ATP-bd"/>
</dbReference>
<dbReference type="SUPFAM" id="SSF52540">
    <property type="entry name" value="P-loop containing nucleoside triphosphate hydrolases"/>
    <property type="match status" value="1"/>
</dbReference>
<dbReference type="AlphaFoldDB" id="A0A1G2BBP3"/>
<dbReference type="Pfam" id="PF08463">
    <property type="entry name" value="EcoEI_R_C"/>
    <property type="match status" value="1"/>
</dbReference>
<dbReference type="Pfam" id="PF00271">
    <property type="entry name" value="Helicase_C"/>
    <property type="match status" value="1"/>
</dbReference>
<dbReference type="Gene3D" id="3.90.1570.30">
    <property type="match status" value="1"/>
</dbReference>
<feature type="domain" description="Helicase ATP-binding" evidence="1">
    <location>
        <begin position="175"/>
        <end position="329"/>
    </location>
</feature>
<accession>A0A1G2BBP3</accession>
<evidence type="ECO:0000313" key="4">
    <source>
        <dbReference type="Proteomes" id="UP000176420"/>
    </source>
</evidence>
<dbReference type="PANTHER" id="PTHR47396">
    <property type="entry name" value="TYPE I RESTRICTION ENZYME ECOKI R PROTEIN"/>
    <property type="match status" value="1"/>
</dbReference>
<reference evidence="3 4" key="1">
    <citation type="journal article" date="2016" name="Nat. Commun.">
        <title>Thousands of microbial genomes shed light on interconnected biogeochemical processes in an aquifer system.</title>
        <authorList>
            <person name="Anantharaman K."/>
            <person name="Brown C.T."/>
            <person name="Hug L.A."/>
            <person name="Sharon I."/>
            <person name="Castelle C.J."/>
            <person name="Probst A.J."/>
            <person name="Thomas B.C."/>
            <person name="Singh A."/>
            <person name="Wilkins M.J."/>
            <person name="Karaoz U."/>
            <person name="Brodie E.L."/>
            <person name="Williams K.H."/>
            <person name="Hubbard S.S."/>
            <person name="Banfield J.F."/>
        </authorList>
    </citation>
    <scope>NUCLEOTIDE SEQUENCE [LARGE SCALE GENOMIC DNA]</scope>
</reference>
<dbReference type="GO" id="GO:0006304">
    <property type="term" value="P:DNA modification"/>
    <property type="evidence" value="ECO:0007669"/>
    <property type="project" value="InterPro"/>
</dbReference>
<name>A0A1G2BBP3_9BACT</name>
<comment type="caution">
    <text evidence="3">The sequence shown here is derived from an EMBL/GenBank/DDBJ whole genome shotgun (WGS) entry which is preliminary data.</text>
</comment>
<dbReference type="GO" id="GO:0005829">
    <property type="term" value="C:cytosol"/>
    <property type="evidence" value="ECO:0007669"/>
    <property type="project" value="TreeGrafter"/>
</dbReference>
<sequence length="790" mass="90606">MKINEATSTDLKIIKELERLGWKSGDTLLYQQEYQLSPEQQKEFEGKKSVKPDIVLTDLSGDIIAVFENKLEDEKRGLVKLRALYSQVLKPRFLYACSPERILFYDTTWKGFDAGEFRRVDGFMSLEEMKLKIEQERKKNLGKKIEIDTSIAGGMDKTVGKERYYQRECIETIIENYKQGKQKMLVHMATGLGKTRTTVALSKALLDAGIAKKILFVVDRVMLAQQALDDGFSLIGRDYTSTRLKTSNFRQQKHANIHVVVIDTLENIYRDIPNTFYDLLIVDECHRSINISRKLIFDHFLCSRVGLTATPRTAIAKEGKNISEDDLAIIDTYKLFGCESGQSDYQFGMDRAIEEGFLAPYEVVEVKTYLTKLAEEEGVEFDSVFDPDEQKKIMLSSPKKIKLEQLNRKYLAKEQIQRVAEEIKKHTVYGEKVILFGVSQTHCQMLASALNEIFDEETEKSGTRYAESIISENNDMNHVLKTWFKKPNKKPFIAVSVDIMSTGVDIPCVRYIAFSALTKSVGKYIQMLGRGTRLDPKTGKFSFKVLDFVGLCKRMEDNGRGTLKENKKLVLLPGGTTSQGEGSGKHWDTGKGIIENPDPENLIQRVLIHGDNIKVIDNIPIDEARKIFEEEIDGTKKAEIIKIKEKVKKNPEYEPTEGDLEMIKDLIKNPEIYLDEGQLQKIYEYPQGTLWDFFLHAFGIKEIPDVKKRVEQSFNNYISTYNFTDDQIKALRRIKDIFVANKIEKKEFSVDEIFANPIFERLIGNKQEVDKLFDGEFNKIFNDLESSIKI</sequence>
<dbReference type="Proteomes" id="UP000176420">
    <property type="component" value="Unassembled WGS sequence"/>
</dbReference>
<dbReference type="Gene3D" id="3.40.50.300">
    <property type="entry name" value="P-loop containing nucleotide triphosphate hydrolases"/>
    <property type="match status" value="2"/>
</dbReference>
<dbReference type="SMART" id="SM00487">
    <property type="entry name" value="DEXDc"/>
    <property type="match status" value="1"/>
</dbReference>
<protein>
    <recommendedName>
        <fullName evidence="5">Restriction endonuclease subunit R</fullName>
    </recommendedName>
</protein>
<evidence type="ECO:0000313" key="3">
    <source>
        <dbReference type="EMBL" id="OGY86648.1"/>
    </source>
</evidence>
<dbReference type="InterPro" id="IPR050742">
    <property type="entry name" value="Helicase_Restrict-Modif_Enz"/>
</dbReference>
<dbReference type="InterPro" id="IPR006935">
    <property type="entry name" value="Helicase/UvrB_N"/>
</dbReference>
<feature type="domain" description="Helicase C-terminal" evidence="2">
    <location>
        <begin position="415"/>
        <end position="570"/>
    </location>
</feature>
<evidence type="ECO:0000259" key="1">
    <source>
        <dbReference type="PROSITE" id="PS51192"/>
    </source>
</evidence>
<dbReference type="InterPro" id="IPR001650">
    <property type="entry name" value="Helicase_C-like"/>
</dbReference>
<gene>
    <name evidence="3" type="ORF">A2319_02835</name>
</gene>
<dbReference type="EMBL" id="MHKI01000017">
    <property type="protein sequence ID" value="OGY86648.1"/>
    <property type="molecule type" value="Genomic_DNA"/>
</dbReference>
<dbReference type="PROSITE" id="PS51194">
    <property type="entry name" value="HELICASE_CTER"/>
    <property type="match status" value="1"/>
</dbReference>
<proteinExistence type="predicted"/>
<dbReference type="GO" id="GO:0005524">
    <property type="term" value="F:ATP binding"/>
    <property type="evidence" value="ECO:0007669"/>
    <property type="project" value="InterPro"/>
</dbReference>
<dbReference type="GO" id="GO:0003677">
    <property type="term" value="F:DNA binding"/>
    <property type="evidence" value="ECO:0007669"/>
    <property type="project" value="InterPro"/>
</dbReference>
<organism evidence="3 4">
    <name type="scientific">Candidatus Kerfeldbacteria bacterium RIFOXYB2_FULL_38_14</name>
    <dbReference type="NCBI Taxonomy" id="1798547"/>
    <lineage>
        <taxon>Bacteria</taxon>
        <taxon>Candidatus Kerfeldiibacteriota</taxon>
    </lineage>
</organism>
<dbReference type="PANTHER" id="PTHR47396:SF1">
    <property type="entry name" value="ATP-DEPENDENT HELICASE IRC3-RELATED"/>
    <property type="match status" value="1"/>
</dbReference>
<dbReference type="InterPro" id="IPR013670">
    <property type="entry name" value="EcoEI_R_C_dom"/>
</dbReference>
<dbReference type="GO" id="GO:0016787">
    <property type="term" value="F:hydrolase activity"/>
    <property type="evidence" value="ECO:0007669"/>
    <property type="project" value="InterPro"/>
</dbReference>
<evidence type="ECO:0008006" key="5">
    <source>
        <dbReference type="Google" id="ProtNLM"/>
    </source>
</evidence>
<dbReference type="Pfam" id="PF04851">
    <property type="entry name" value="ResIII"/>
    <property type="match status" value="1"/>
</dbReference>